<proteinExistence type="predicted"/>
<organism evidence="2 3">
    <name type="scientific">Catellatospora citrea</name>
    <dbReference type="NCBI Taxonomy" id="53366"/>
    <lineage>
        <taxon>Bacteria</taxon>
        <taxon>Bacillati</taxon>
        <taxon>Actinomycetota</taxon>
        <taxon>Actinomycetes</taxon>
        <taxon>Micromonosporales</taxon>
        <taxon>Micromonosporaceae</taxon>
        <taxon>Catellatospora</taxon>
    </lineage>
</organism>
<dbReference type="EMBL" id="BONH01000001">
    <property type="protein sequence ID" value="GIF95171.1"/>
    <property type="molecule type" value="Genomic_DNA"/>
</dbReference>
<dbReference type="Proteomes" id="UP000659904">
    <property type="component" value="Unassembled WGS sequence"/>
</dbReference>
<accession>A0A8J3NWT4</accession>
<evidence type="ECO:0000256" key="1">
    <source>
        <dbReference type="SAM" id="Phobius"/>
    </source>
</evidence>
<sequence length="92" mass="10006">MPEARVVPTSARCTEAEAAAGEMPAMRSRVLEVTPYAMPKDPSTSWAASPTNAMTSSFRTVVAPYLIPSFLVFPISLIGKVGKARHGRRKNW</sequence>
<keyword evidence="1" id="KW-0472">Membrane</keyword>
<comment type="caution">
    <text evidence="2">The sequence shown here is derived from an EMBL/GenBank/DDBJ whole genome shotgun (WGS) entry which is preliminary data.</text>
</comment>
<protein>
    <submittedName>
        <fullName evidence="2">Uncharacterized protein</fullName>
    </submittedName>
</protein>
<reference evidence="2 3" key="1">
    <citation type="submission" date="2021-01" db="EMBL/GenBank/DDBJ databases">
        <title>Whole genome shotgun sequence of Catellatospora citrea NBRC 14495.</title>
        <authorList>
            <person name="Komaki H."/>
            <person name="Tamura T."/>
        </authorList>
    </citation>
    <scope>NUCLEOTIDE SEQUENCE [LARGE SCALE GENOMIC DNA]</scope>
    <source>
        <strain evidence="2 3">NBRC 14495</strain>
    </source>
</reference>
<name>A0A8J3NWT4_9ACTN</name>
<dbReference type="AlphaFoldDB" id="A0A8J3NWT4"/>
<keyword evidence="1" id="KW-0812">Transmembrane</keyword>
<keyword evidence="1" id="KW-1133">Transmembrane helix</keyword>
<feature type="transmembrane region" description="Helical" evidence="1">
    <location>
        <begin position="62"/>
        <end position="82"/>
    </location>
</feature>
<evidence type="ECO:0000313" key="2">
    <source>
        <dbReference type="EMBL" id="GIF95171.1"/>
    </source>
</evidence>
<gene>
    <name evidence="2" type="ORF">Cci01nite_02650</name>
</gene>
<keyword evidence="3" id="KW-1185">Reference proteome</keyword>
<evidence type="ECO:0000313" key="3">
    <source>
        <dbReference type="Proteomes" id="UP000659904"/>
    </source>
</evidence>